<reference evidence="1" key="1">
    <citation type="submission" date="2020-07" db="EMBL/GenBank/DDBJ databases">
        <title>Huge and variable diversity of episymbiotic CPR bacteria and DPANN archaea in groundwater ecosystems.</title>
        <authorList>
            <person name="He C.Y."/>
            <person name="Keren R."/>
            <person name="Whittaker M."/>
            <person name="Farag I.F."/>
            <person name="Doudna J."/>
            <person name="Cate J.H.D."/>
            <person name="Banfield J.F."/>
        </authorList>
    </citation>
    <scope>NUCLEOTIDE SEQUENCE</scope>
    <source>
        <strain evidence="1">NC_groundwater_717_Ag_S-0.2um_59_8</strain>
    </source>
</reference>
<organism evidence="1 2">
    <name type="scientific">Tectimicrobiota bacterium</name>
    <dbReference type="NCBI Taxonomy" id="2528274"/>
    <lineage>
        <taxon>Bacteria</taxon>
        <taxon>Pseudomonadati</taxon>
        <taxon>Nitrospinota/Tectimicrobiota group</taxon>
        <taxon>Candidatus Tectimicrobiota</taxon>
    </lineage>
</organism>
<dbReference type="Proteomes" id="UP000741360">
    <property type="component" value="Unassembled WGS sequence"/>
</dbReference>
<comment type="caution">
    <text evidence="1">The sequence shown here is derived from an EMBL/GenBank/DDBJ whole genome shotgun (WGS) entry which is preliminary data.</text>
</comment>
<evidence type="ECO:0000313" key="2">
    <source>
        <dbReference type="Proteomes" id="UP000741360"/>
    </source>
</evidence>
<accession>A0A932GQ17</accession>
<dbReference type="AlphaFoldDB" id="A0A932GQ17"/>
<protein>
    <submittedName>
        <fullName evidence="1">DUF2281 domain-containing protein</fullName>
    </submittedName>
</protein>
<gene>
    <name evidence="1" type="ORF">HYY65_08395</name>
</gene>
<evidence type="ECO:0000313" key="1">
    <source>
        <dbReference type="EMBL" id="MBI3015059.1"/>
    </source>
</evidence>
<proteinExistence type="predicted"/>
<dbReference type="EMBL" id="JACPSX010000161">
    <property type="protein sequence ID" value="MBI3015059.1"/>
    <property type="molecule type" value="Genomic_DNA"/>
</dbReference>
<name>A0A932GQ17_UNCTE</name>
<sequence>MSVKTSWQDLNSLPPEARRQVMDFIAFLRQRYAPSRSRKAAKPAKLASEAFIGMWRNREDLQDSGAWVRNVREREWVRRRA</sequence>